<dbReference type="Proteomes" id="UP001054902">
    <property type="component" value="Unassembled WGS sequence"/>
</dbReference>
<accession>A0AAD3DCX4</accession>
<evidence type="ECO:0000256" key="1">
    <source>
        <dbReference type="SAM" id="SignalP"/>
    </source>
</evidence>
<keyword evidence="4" id="KW-1185">Reference proteome</keyword>
<gene>
    <name evidence="3" type="ORF">CTEN210_17541</name>
</gene>
<dbReference type="InterPro" id="IPR036298">
    <property type="entry name" value="Chalcone_isomerase_sf"/>
</dbReference>
<dbReference type="EMBL" id="BLLK01000069">
    <property type="protein sequence ID" value="GFH61065.1"/>
    <property type="molecule type" value="Genomic_DNA"/>
</dbReference>
<dbReference type="SUPFAM" id="SSF54626">
    <property type="entry name" value="Chalcone isomerase"/>
    <property type="match status" value="1"/>
</dbReference>
<dbReference type="Pfam" id="PF16036">
    <property type="entry name" value="Chalcone_3"/>
    <property type="match status" value="1"/>
</dbReference>
<dbReference type="InterPro" id="IPR016088">
    <property type="entry name" value="Chalcone_isomerase_3-sand"/>
</dbReference>
<reference evidence="3 4" key="1">
    <citation type="journal article" date="2021" name="Sci. Rep.">
        <title>The genome of the diatom Chaetoceros tenuissimus carries an ancient integrated fragment of an extant virus.</title>
        <authorList>
            <person name="Hongo Y."/>
            <person name="Kimura K."/>
            <person name="Takaki Y."/>
            <person name="Yoshida Y."/>
            <person name="Baba S."/>
            <person name="Kobayashi G."/>
            <person name="Nagasaki K."/>
            <person name="Hano T."/>
            <person name="Tomaru Y."/>
        </authorList>
    </citation>
    <scope>NUCLEOTIDE SEQUENCE [LARGE SCALE GENOMIC DNA]</scope>
    <source>
        <strain evidence="3 4">NIES-3715</strain>
    </source>
</reference>
<dbReference type="GO" id="GO:0016872">
    <property type="term" value="F:intramolecular lyase activity"/>
    <property type="evidence" value="ECO:0007669"/>
    <property type="project" value="InterPro"/>
</dbReference>
<feature type="domain" description="Chalcone isomerase" evidence="2">
    <location>
        <begin position="41"/>
        <end position="208"/>
    </location>
</feature>
<organism evidence="3 4">
    <name type="scientific">Chaetoceros tenuissimus</name>
    <dbReference type="NCBI Taxonomy" id="426638"/>
    <lineage>
        <taxon>Eukaryota</taxon>
        <taxon>Sar</taxon>
        <taxon>Stramenopiles</taxon>
        <taxon>Ochrophyta</taxon>
        <taxon>Bacillariophyta</taxon>
        <taxon>Coscinodiscophyceae</taxon>
        <taxon>Chaetocerotophycidae</taxon>
        <taxon>Chaetocerotales</taxon>
        <taxon>Chaetocerotaceae</taxon>
        <taxon>Chaetoceros</taxon>
    </lineage>
</organism>
<evidence type="ECO:0000259" key="2">
    <source>
        <dbReference type="Pfam" id="PF16036"/>
    </source>
</evidence>
<evidence type="ECO:0000313" key="3">
    <source>
        <dbReference type="EMBL" id="GFH61065.1"/>
    </source>
</evidence>
<sequence>MEFSQFVVIILVAIVSYLLGLKNGSNGGGSESAGFMVDKATGVQFPTTKKFISSKKNELSCVGVGTRKKAVLNIYSLGLFVSSLLEKQILKENPQGNALCKTIQSSNAQKAIELSFVMNLGPEKIAEAVSQIDGVKEDIKTEFHDMIVDGLGGGKIKKGENMTFEWKGSEITVTARGKLIGKMNDKALASGVLDLYLGSKSVSPSLLQNLGCK</sequence>
<evidence type="ECO:0000313" key="4">
    <source>
        <dbReference type="Proteomes" id="UP001054902"/>
    </source>
</evidence>
<dbReference type="PANTHER" id="PTHR47698">
    <property type="entry name" value="FATTY-ACID-BINDING PROTEIN 3, CHLOROPLASTIC"/>
    <property type="match status" value="1"/>
</dbReference>
<comment type="caution">
    <text evidence="3">The sequence shown here is derived from an EMBL/GenBank/DDBJ whole genome shotgun (WGS) entry which is preliminary data.</text>
</comment>
<feature type="chain" id="PRO_5042143195" description="Chalcone isomerase domain-containing protein" evidence="1">
    <location>
        <begin position="21"/>
        <end position="213"/>
    </location>
</feature>
<feature type="signal peptide" evidence="1">
    <location>
        <begin position="1"/>
        <end position="20"/>
    </location>
</feature>
<keyword evidence="1" id="KW-0732">Signal</keyword>
<dbReference type="AlphaFoldDB" id="A0AAD3DCX4"/>
<proteinExistence type="predicted"/>
<dbReference type="InterPro" id="IPR016087">
    <property type="entry name" value="Chalcone_isomerase"/>
</dbReference>
<dbReference type="Gene3D" id="3.50.70.10">
    <property type="match status" value="1"/>
</dbReference>
<name>A0AAD3DCX4_9STRA</name>
<protein>
    <recommendedName>
        <fullName evidence="2">Chalcone isomerase domain-containing protein</fullName>
    </recommendedName>
</protein>
<dbReference type="PANTHER" id="PTHR47698:SF2">
    <property type="entry name" value="FATTY-ACID-BINDING PROTEIN 3, CHLOROPLASTIC"/>
    <property type="match status" value="1"/>
</dbReference>